<evidence type="ECO:0000313" key="3">
    <source>
        <dbReference type="Proteomes" id="UP001594288"/>
    </source>
</evidence>
<comment type="caution">
    <text evidence="2">The sequence shown here is derived from an EMBL/GenBank/DDBJ whole genome shotgun (WGS) entry which is preliminary data.</text>
</comment>
<reference evidence="2 3" key="1">
    <citation type="submission" date="2024-09" db="EMBL/GenBank/DDBJ databases">
        <authorList>
            <person name="D'Angelo T."/>
        </authorList>
    </citation>
    <scope>NUCLEOTIDE SEQUENCE [LARGE SCALE GENOMIC DNA]</scope>
    <source>
        <strain evidence="2">SAG AM-311-F02</strain>
    </source>
</reference>
<evidence type="ECO:0000256" key="1">
    <source>
        <dbReference type="SAM" id="SignalP"/>
    </source>
</evidence>
<accession>A0ABV6YN88</accession>
<dbReference type="InterPro" id="IPR011250">
    <property type="entry name" value="OMP/PagP_B-barrel"/>
</dbReference>
<feature type="signal peptide" evidence="1">
    <location>
        <begin position="1"/>
        <end position="21"/>
    </location>
</feature>
<proteinExistence type="predicted"/>
<evidence type="ECO:0008006" key="4">
    <source>
        <dbReference type="Google" id="ProtNLM"/>
    </source>
</evidence>
<keyword evidence="3" id="KW-1185">Reference proteome</keyword>
<dbReference type="Proteomes" id="UP001594288">
    <property type="component" value="Unassembled WGS sequence"/>
</dbReference>
<evidence type="ECO:0000313" key="2">
    <source>
        <dbReference type="EMBL" id="MFC1799498.1"/>
    </source>
</evidence>
<sequence length="268" mass="30492">MKAGVLVLVLIAMLVSVPAFGQALSPKKDFDDWNFYIAPYFYLINMSGSAATTSPFDECVEFPVDLATERIAKNWDYGFAGLIHLKKARWAFGLDLSFAEISSDHCMTVPEYMECETDVKQTVTIGEHELFVGYQFNKSMPASDVILGLRYVNHDIKLEPTDGADELNMTFGETFYVPFIGIRYYGPLGDDSKWSPFIRGDIGTATSDLKFNWRVNFGLAYLFANHFDVNLQYKWKHDNYLKGEIGESDYYRYEATEHGPMLGIGIRF</sequence>
<dbReference type="SUPFAM" id="SSF56925">
    <property type="entry name" value="OMPA-like"/>
    <property type="match status" value="1"/>
</dbReference>
<gene>
    <name evidence="2" type="ORF">ACFL2Z_01110</name>
</gene>
<protein>
    <recommendedName>
        <fullName evidence="4">Outer membrane protein beta-barrel domain-containing protein</fullName>
    </recommendedName>
</protein>
<keyword evidence="1" id="KW-0732">Signal</keyword>
<organism evidence="2 3">
    <name type="scientific">Eiseniibacteriota bacterium</name>
    <dbReference type="NCBI Taxonomy" id="2212470"/>
    <lineage>
        <taxon>Bacteria</taxon>
        <taxon>Candidatus Eiseniibacteriota</taxon>
    </lineage>
</organism>
<name>A0ABV6YN88_UNCEI</name>
<feature type="chain" id="PRO_5045494911" description="Outer membrane protein beta-barrel domain-containing protein" evidence="1">
    <location>
        <begin position="22"/>
        <end position="268"/>
    </location>
</feature>
<dbReference type="EMBL" id="JBHPEI010000009">
    <property type="protein sequence ID" value="MFC1799498.1"/>
    <property type="molecule type" value="Genomic_DNA"/>
</dbReference>